<comment type="caution">
    <text evidence="3">The sequence shown here is derived from an EMBL/GenBank/DDBJ whole genome shotgun (WGS) entry which is preliminary data.</text>
</comment>
<feature type="region of interest" description="Disordered" evidence="1">
    <location>
        <begin position="421"/>
        <end position="491"/>
    </location>
</feature>
<feature type="compositionally biased region" description="Basic and acidic residues" evidence="1">
    <location>
        <begin position="450"/>
        <end position="481"/>
    </location>
</feature>
<proteinExistence type="predicted"/>
<dbReference type="InterPro" id="IPR008258">
    <property type="entry name" value="Transglycosylase_SLT_dom_1"/>
</dbReference>
<dbReference type="PANTHER" id="PTHR33734:SF22">
    <property type="entry name" value="MEMBRANE-BOUND LYTIC MUREIN TRANSGLYCOSYLASE D"/>
    <property type="match status" value="1"/>
</dbReference>
<dbReference type="InterPro" id="IPR023346">
    <property type="entry name" value="Lysozyme-like_dom_sf"/>
</dbReference>
<organism evidence="3">
    <name type="scientific">bioreactor metagenome</name>
    <dbReference type="NCBI Taxonomy" id="1076179"/>
    <lineage>
        <taxon>unclassified sequences</taxon>
        <taxon>metagenomes</taxon>
        <taxon>ecological metagenomes</taxon>
    </lineage>
</organism>
<dbReference type="Pfam" id="PF01464">
    <property type="entry name" value="SLT"/>
    <property type="match status" value="1"/>
</dbReference>
<dbReference type="Pfam" id="PF01476">
    <property type="entry name" value="LysM"/>
    <property type="match status" value="2"/>
</dbReference>
<evidence type="ECO:0000256" key="1">
    <source>
        <dbReference type="SAM" id="MobiDB-lite"/>
    </source>
</evidence>
<dbReference type="PROSITE" id="PS00922">
    <property type="entry name" value="TRANSGLYCOSYLASE"/>
    <property type="match status" value="1"/>
</dbReference>
<feature type="domain" description="LysM" evidence="2">
    <location>
        <begin position="485"/>
        <end position="529"/>
    </location>
</feature>
<dbReference type="SUPFAM" id="SSF54106">
    <property type="entry name" value="LysM domain"/>
    <property type="match status" value="2"/>
</dbReference>
<dbReference type="InterPro" id="IPR036779">
    <property type="entry name" value="LysM_dom_sf"/>
</dbReference>
<dbReference type="CDD" id="cd00118">
    <property type="entry name" value="LysM"/>
    <property type="match status" value="2"/>
</dbReference>
<dbReference type="InterPro" id="IPR018392">
    <property type="entry name" value="LysM"/>
</dbReference>
<feature type="domain" description="LysM" evidence="2">
    <location>
        <begin position="368"/>
        <end position="413"/>
    </location>
</feature>
<dbReference type="AlphaFoldDB" id="A0A644UEK8"/>
<dbReference type="Gene3D" id="1.10.530.10">
    <property type="match status" value="1"/>
</dbReference>
<sequence>MYKTKQLTLLFIITLLLPFVSFSQKESELNVIRNFETNFDSLLSSYYIRQNTRVIKKSYDRALDNLCEPTSVSNVSDSIIAKRLRALPSNIELTYNKQVRNIIEYYIDKGGARVGVMIGLSKYYFPIFESILDQYSVPHELKYLVVIESALNPNAVSRAGATGLWQFMYSTGRSYDLRINANVDDRKDPLKATVAAARFLRDLYRIYGDWQLALAAYNCGPGNVNKAIRRSGKNDFWGIYNYLPRETRGYVPAYIAACYVMNYYKEHNIAPAILSKPISTDTITVRRDVHFEQIADVLNIPVEQLKDLNPQYKRNIIFGTQDNYSLKLPFRYVNDFISLEDSIAEYNKDKYFGKAYEEKEYITKEVKLTHKVRKGENWNSIAKRYGVNVRDLKRWNGNRKTLQRGSILSVYKKQQVEVTKKEKEESPFAEQNAVSNDAEVQSQEQTVETTSKDITQETTAKKTKETTAQKTKDTKKTKEKQQQAQYHKVKKGETIAAISRKYNVPMDEIFKLNKLNKRSVIKVGQSIRVK</sequence>
<evidence type="ECO:0000259" key="2">
    <source>
        <dbReference type="PROSITE" id="PS51782"/>
    </source>
</evidence>
<dbReference type="GO" id="GO:0016020">
    <property type="term" value="C:membrane"/>
    <property type="evidence" value="ECO:0007669"/>
    <property type="project" value="InterPro"/>
</dbReference>
<reference evidence="3" key="1">
    <citation type="submission" date="2019-08" db="EMBL/GenBank/DDBJ databases">
        <authorList>
            <person name="Kucharzyk K."/>
            <person name="Murdoch R.W."/>
            <person name="Higgins S."/>
            <person name="Loffler F."/>
        </authorList>
    </citation>
    <scope>NUCLEOTIDE SEQUENCE</scope>
</reference>
<dbReference type="GO" id="GO:0008932">
    <property type="term" value="F:lytic endotransglycosylase activity"/>
    <property type="evidence" value="ECO:0007669"/>
    <property type="project" value="TreeGrafter"/>
</dbReference>
<dbReference type="SUPFAM" id="SSF53955">
    <property type="entry name" value="Lysozyme-like"/>
    <property type="match status" value="1"/>
</dbReference>
<dbReference type="PROSITE" id="PS51782">
    <property type="entry name" value="LYSM"/>
    <property type="match status" value="2"/>
</dbReference>
<dbReference type="GO" id="GO:0000270">
    <property type="term" value="P:peptidoglycan metabolic process"/>
    <property type="evidence" value="ECO:0007669"/>
    <property type="project" value="InterPro"/>
</dbReference>
<accession>A0A644UEK8</accession>
<feature type="compositionally biased region" description="Polar residues" evidence="1">
    <location>
        <begin position="432"/>
        <end position="449"/>
    </location>
</feature>
<dbReference type="PANTHER" id="PTHR33734">
    <property type="entry name" value="LYSM DOMAIN-CONTAINING GPI-ANCHORED PROTEIN 2"/>
    <property type="match status" value="1"/>
</dbReference>
<dbReference type="CDD" id="cd16894">
    <property type="entry name" value="MltD-like"/>
    <property type="match status" value="1"/>
</dbReference>
<dbReference type="EMBL" id="VSSQ01000105">
    <property type="protein sequence ID" value="MPL77300.1"/>
    <property type="molecule type" value="Genomic_DNA"/>
</dbReference>
<evidence type="ECO:0000313" key="3">
    <source>
        <dbReference type="EMBL" id="MPL77300.1"/>
    </source>
</evidence>
<protein>
    <recommendedName>
        <fullName evidence="2">LysM domain-containing protein</fullName>
    </recommendedName>
</protein>
<gene>
    <name evidence="3" type="ORF">SDC9_23154</name>
</gene>
<dbReference type="SMART" id="SM00257">
    <property type="entry name" value="LysM"/>
    <property type="match status" value="2"/>
</dbReference>
<name>A0A644UEK8_9ZZZZ</name>
<dbReference type="Gene3D" id="3.10.350.10">
    <property type="entry name" value="LysM domain"/>
    <property type="match status" value="2"/>
</dbReference>
<dbReference type="InterPro" id="IPR000189">
    <property type="entry name" value="Transglyc_AS"/>
</dbReference>